<name>A0A7H2BDL3_9MICC</name>
<dbReference type="RefSeq" id="WP_168615103.1">
    <property type="nucleotide sequence ID" value="NZ_BAAAOX010000009.1"/>
</dbReference>
<dbReference type="GeneID" id="96622614"/>
<evidence type="ECO:0000313" key="5">
    <source>
        <dbReference type="EMBL" id="QNV37759.1"/>
    </source>
</evidence>
<feature type="domain" description="Transposase Helix-turn-helix" evidence="4">
    <location>
        <begin position="36"/>
        <end position="86"/>
    </location>
</feature>
<evidence type="ECO:0000256" key="1">
    <source>
        <dbReference type="ARBA" id="ARBA00001968"/>
    </source>
</evidence>
<dbReference type="Pfam" id="PF13613">
    <property type="entry name" value="HTH_Tnp_4"/>
    <property type="match status" value="1"/>
</dbReference>
<proteinExistence type="predicted"/>
<dbReference type="InterPro" id="IPR027806">
    <property type="entry name" value="HARBI1_dom"/>
</dbReference>
<protein>
    <submittedName>
        <fullName evidence="5">Transposase</fullName>
    </submittedName>
</protein>
<evidence type="ECO:0000313" key="6">
    <source>
        <dbReference type="Proteomes" id="UP000516404"/>
    </source>
</evidence>
<dbReference type="GO" id="GO:0046872">
    <property type="term" value="F:metal ion binding"/>
    <property type="evidence" value="ECO:0007669"/>
    <property type="project" value="UniProtKB-KW"/>
</dbReference>
<keyword evidence="2" id="KW-0479">Metal-binding</keyword>
<organism evidence="5 6">
    <name type="scientific">Rothia terrae</name>
    <dbReference type="NCBI Taxonomy" id="396015"/>
    <lineage>
        <taxon>Bacteria</taxon>
        <taxon>Bacillati</taxon>
        <taxon>Actinomycetota</taxon>
        <taxon>Actinomycetes</taxon>
        <taxon>Micrococcales</taxon>
        <taxon>Micrococcaceae</taxon>
        <taxon>Rothia</taxon>
    </lineage>
</organism>
<dbReference type="Proteomes" id="UP000516404">
    <property type="component" value="Chromosome"/>
</dbReference>
<reference evidence="5 6" key="1">
    <citation type="submission" date="2020-09" db="EMBL/GenBank/DDBJ databases">
        <title>Investigation of environmental microbes.</title>
        <authorList>
            <person name="Ou Y."/>
            <person name="Kang Q."/>
        </authorList>
    </citation>
    <scope>NUCLEOTIDE SEQUENCE [LARGE SCALE GENOMIC DNA]</scope>
    <source>
        <strain evidence="5 6">KJZ-14</strain>
    </source>
</reference>
<sequence>MHHQRTTGLTATQFTTLLTALNNHLTWFKPDQKPRKLTLAPALKLTLLYHRHNLTEELLAEIFTVSQPTISRTINTIEKALAKVFRPLEQSIENSLKIPGSLVIDGTLIPTWNWRSLGKINFSGQHKRAGFNHQVICTVDGKLLAITDPVPGARHDAYAFKHHDLQKYLNESTLADKGYLGLGLVTPTRRSKARRIAADVKAVNRFINSRRVVERGIA</sequence>
<evidence type="ECO:0000259" key="3">
    <source>
        <dbReference type="Pfam" id="PF13359"/>
    </source>
</evidence>
<dbReference type="EMBL" id="CP061539">
    <property type="protein sequence ID" value="QNV37759.1"/>
    <property type="molecule type" value="Genomic_DNA"/>
</dbReference>
<gene>
    <name evidence="5" type="ORF">IDM49_00055</name>
</gene>
<evidence type="ECO:0000259" key="4">
    <source>
        <dbReference type="Pfam" id="PF13613"/>
    </source>
</evidence>
<comment type="cofactor">
    <cofactor evidence="1">
        <name>a divalent metal cation</name>
        <dbReference type="ChEBI" id="CHEBI:60240"/>
    </cofactor>
</comment>
<accession>A0A7H2BDL3</accession>
<dbReference type="InterPro" id="IPR027805">
    <property type="entry name" value="Transposase_HTH_dom"/>
</dbReference>
<dbReference type="AlphaFoldDB" id="A0A7H2BDL3"/>
<dbReference type="Pfam" id="PF13359">
    <property type="entry name" value="DDE_Tnp_4"/>
    <property type="match status" value="1"/>
</dbReference>
<dbReference type="KEGG" id="rter:IDM49_00055"/>
<keyword evidence="6" id="KW-1185">Reference proteome</keyword>
<evidence type="ECO:0000256" key="2">
    <source>
        <dbReference type="ARBA" id="ARBA00022723"/>
    </source>
</evidence>
<feature type="domain" description="DDE Tnp4" evidence="3">
    <location>
        <begin position="104"/>
        <end position="217"/>
    </location>
</feature>